<sequence length="192" mass="20585">MTSSADAALWTPVTGSLGLRGRRQRKAAIRMLLAQANSAIGREGRPGSRVAAWAASQAAPLAMRKADGRVLAWTWKAEPDLVVAMATVQLLTAQLRMARASMPMEYDDTENFPTPLGVGEKLLIAVPPNPASPPSATYTWDTGSHLITLNVVCRDRERFGTLEPALDALARSIRIADDLASGESKTLRLPPA</sequence>
<proteinExistence type="predicted"/>
<dbReference type="EMBL" id="FUKO01000045">
    <property type="protein sequence ID" value="SJN46748.1"/>
    <property type="molecule type" value="Genomic_DNA"/>
</dbReference>
<protein>
    <submittedName>
        <fullName evidence="1">Uncharacterized protein</fullName>
    </submittedName>
</protein>
<organism evidence="1 2">
    <name type="scientific">Microbacterium esteraromaticum</name>
    <dbReference type="NCBI Taxonomy" id="57043"/>
    <lineage>
        <taxon>Bacteria</taxon>
        <taxon>Bacillati</taxon>
        <taxon>Actinomycetota</taxon>
        <taxon>Actinomycetes</taxon>
        <taxon>Micrococcales</taxon>
        <taxon>Microbacteriaceae</taxon>
        <taxon>Microbacterium</taxon>
    </lineage>
</organism>
<keyword evidence="2" id="KW-1185">Reference proteome</keyword>
<accession>A0A1R4KR42</accession>
<gene>
    <name evidence="1" type="ORF">FM104_15295</name>
</gene>
<evidence type="ECO:0000313" key="1">
    <source>
        <dbReference type="EMBL" id="SJN46748.1"/>
    </source>
</evidence>
<reference evidence="1 2" key="1">
    <citation type="submission" date="2017-02" db="EMBL/GenBank/DDBJ databases">
        <authorList>
            <person name="Peterson S.W."/>
        </authorList>
    </citation>
    <scope>NUCLEOTIDE SEQUENCE [LARGE SCALE GENOMIC DNA]</scope>
    <source>
        <strain evidence="1 2">B Mb 05.01</strain>
    </source>
</reference>
<evidence type="ECO:0000313" key="2">
    <source>
        <dbReference type="Proteomes" id="UP000196320"/>
    </source>
</evidence>
<dbReference type="Proteomes" id="UP000196320">
    <property type="component" value="Unassembled WGS sequence"/>
</dbReference>
<name>A0A1R4KR42_9MICO</name>
<dbReference type="AlphaFoldDB" id="A0A1R4KR42"/>